<protein>
    <submittedName>
        <fullName evidence="1">Uncharacterized protein</fullName>
    </submittedName>
</protein>
<sequence length="102" mass="11613">MRGRRDAATKKEENEGVSLWFWPVHKERKGYVCFKGRESFGKEGVAGGMVGLWWCFSVAIGSWLREKKALLMGEGGAATQGKGQCVSWFMACCWLREKDKRF</sequence>
<dbReference type="EMBL" id="RCHU02000003">
    <property type="protein sequence ID" value="KAL3598457.1"/>
    <property type="molecule type" value="Genomic_DNA"/>
</dbReference>
<gene>
    <name evidence="1" type="ORF">D5086_006375</name>
</gene>
<dbReference type="Proteomes" id="UP000309997">
    <property type="component" value="Unassembled WGS sequence"/>
</dbReference>
<evidence type="ECO:0000313" key="2">
    <source>
        <dbReference type="Proteomes" id="UP000309997"/>
    </source>
</evidence>
<name>A0ACC4CKH7_POPAL</name>
<comment type="caution">
    <text evidence="1">The sequence shown here is derived from an EMBL/GenBank/DDBJ whole genome shotgun (WGS) entry which is preliminary data.</text>
</comment>
<organism evidence="1 2">
    <name type="scientific">Populus alba</name>
    <name type="common">White poplar</name>
    <dbReference type="NCBI Taxonomy" id="43335"/>
    <lineage>
        <taxon>Eukaryota</taxon>
        <taxon>Viridiplantae</taxon>
        <taxon>Streptophyta</taxon>
        <taxon>Embryophyta</taxon>
        <taxon>Tracheophyta</taxon>
        <taxon>Spermatophyta</taxon>
        <taxon>Magnoliopsida</taxon>
        <taxon>eudicotyledons</taxon>
        <taxon>Gunneridae</taxon>
        <taxon>Pentapetalae</taxon>
        <taxon>rosids</taxon>
        <taxon>fabids</taxon>
        <taxon>Malpighiales</taxon>
        <taxon>Salicaceae</taxon>
        <taxon>Saliceae</taxon>
        <taxon>Populus</taxon>
    </lineage>
</organism>
<reference evidence="1 2" key="1">
    <citation type="journal article" date="2024" name="Plant Biotechnol. J.">
        <title>Genome and CRISPR/Cas9 system of a widespread forest tree (Populus alba) in the world.</title>
        <authorList>
            <person name="Liu Y.J."/>
            <person name="Jiang P.F."/>
            <person name="Han X.M."/>
            <person name="Li X.Y."/>
            <person name="Wang H.M."/>
            <person name="Wang Y.J."/>
            <person name="Wang X.X."/>
            <person name="Zeng Q.Y."/>
        </authorList>
    </citation>
    <scope>NUCLEOTIDE SEQUENCE [LARGE SCALE GENOMIC DNA]</scope>
    <source>
        <strain evidence="2">cv. PAL-ZL1</strain>
    </source>
</reference>
<evidence type="ECO:0000313" key="1">
    <source>
        <dbReference type="EMBL" id="KAL3598457.1"/>
    </source>
</evidence>
<proteinExistence type="predicted"/>
<accession>A0ACC4CKH7</accession>
<keyword evidence="2" id="KW-1185">Reference proteome</keyword>